<dbReference type="EMBL" id="SMFK01000002">
    <property type="protein sequence ID" value="TDD98365.1"/>
    <property type="molecule type" value="Genomic_DNA"/>
</dbReference>
<dbReference type="RefSeq" id="WP_132001858.1">
    <property type="nucleotide sequence ID" value="NZ_SMFK01000002.1"/>
</dbReference>
<dbReference type="AlphaFoldDB" id="A0A4R5CFI7"/>
<sequence length="400" mass="45369">MNILIVTQYFWPEEFRINDLAIDLVKRGNTVTVLTGNPNYPQGKFFKGYGYNYKIENYKGIKIYRVPIIPRGNNSLILILNYLSFVIAGSLFAIFHKIKYDKIFAVNFSPITALYPAIVYKKRHKTQLYIWVQDLWPESVIAASKISSKFIQKVLTKMVENIYSQSDRVLLQSEGFVSSVKEKGVTDGQIGYIPNWAEDLYSDSSNIQIDKYKEVIPSGFKVMFAGNIGEAQDFNSIVKAAELTRNIPEIKWVIVGDGRKRAWLELEIVRLGLEKTIFLVGRYPVEEMPSFFVHADIMLLTLKNEDIFALTIPSKVQSYMAFGKPIIGMLNGIGSDVITNAKCGYVGMAGNPNSLAENVIKAYRLDSKKLFEMGVNGKRYYDANFSKTIVIDKLIGIFLE</sequence>
<evidence type="ECO:0000313" key="4">
    <source>
        <dbReference type="Proteomes" id="UP000295479"/>
    </source>
</evidence>
<accession>A0A4R5CFI7</accession>
<evidence type="ECO:0000313" key="3">
    <source>
        <dbReference type="EMBL" id="TDD98365.1"/>
    </source>
</evidence>
<organism evidence="3 4">
    <name type="scientific">Flavobacterium cellulosilyticum</name>
    <dbReference type="NCBI Taxonomy" id="2541731"/>
    <lineage>
        <taxon>Bacteria</taxon>
        <taxon>Pseudomonadati</taxon>
        <taxon>Bacteroidota</taxon>
        <taxon>Flavobacteriia</taxon>
        <taxon>Flavobacteriales</taxon>
        <taxon>Flavobacteriaceae</taxon>
        <taxon>Flavobacterium</taxon>
    </lineage>
</organism>
<name>A0A4R5CFI7_9FLAO</name>
<comment type="caution">
    <text evidence="3">The sequence shown here is derived from an EMBL/GenBank/DDBJ whole genome shotgun (WGS) entry which is preliminary data.</text>
</comment>
<dbReference type="Proteomes" id="UP000295479">
    <property type="component" value="Unassembled WGS sequence"/>
</dbReference>
<keyword evidence="3" id="KW-0808">Transferase</keyword>
<feature type="domain" description="Glycosyl transferase family 1" evidence="2">
    <location>
        <begin position="220"/>
        <end position="377"/>
    </location>
</feature>
<dbReference type="Pfam" id="PF00534">
    <property type="entry name" value="Glycos_transf_1"/>
    <property type="match status" value="1"/>
</dbReference>
<keyword evidence="1" id="KW-0472">Membrane</keyword>
<keyword evidence="1" id="KW-0812">Transmembrane</keyword>
<protein>
    <submittedName>
        <fullName evidence="3">Glycosyltransferase WbuB</fullName>
    </submittedName>
</protein>
<evidence type="ECO:0000256" key="1">
    <source>
        <dbReference type="SAM" id="Phobius"/>
    </source>
</evidence>
<feature type="transmembrane region" description="Helical" evidence="1">
    <location>
        <begin position="75"/>
        <end position="96"/>
    </location>
</feature>
<dbReference type="PANTHER" id="PTHR12526">
    <property type="entry name" value="GLYCOSYLTRANSFERASE"/>
    <property type="match status" value="1"/>
</dbReference>
<dbReference type="InterPro" id="IPR001296">
    <property type="entry name" value="Glyco_trans_1"/>
</dbReference>
<feature type="transmembrane region" description="Helical" evidence="1">
    <location>
        <begin position="102"/>
        <end position="120"/>
    </location>
</feature>
<proteinExistence type="predicted"/>
<dbReference type="CDD" id="cd03794">
    <property type="entry name" value="GT4_WbuB-like"/>
    <property type="match status" value="1"/>
</dbReference>
<dbReference type="GO" id="GO:0016757">
    <property type="term" value="F:glycosyltransferase activity"/>
    <property type="evidence" value="ECO:0007669"/>
    <property type="project" value="InterPro"/>
</dbReference>
<gene>
    <name evidence="3" type="ORF">E0F76_04275</name>
</gene>
<dbReference type="Gene3D" id="3.40.50.2000">
    <property type="entry name" value="Glycogen Phosphorylase B"/>
    <property type="match status" value="2"/>
</dbReference>
<dbReference type="OrthoDB" id="9811902at2"/>
<keyword evidence="1" id="KW-1133">Transmembrane helix</keyword>
<keyword evidence="4" id="KW-1185">Reference proteome</keyword>
<reference evidence="3 4" key="1">
    <citation type="submission" date="2019-03" db="EMBL/GenBank/DDBJ databases">
        <title>Flavobacterium AR-3-4 sp. nov. isolated from arctic soil.</title>
        <authorList>
            <person name="Chaudhary D.K."/>
        </authorList>
    </citation>
    <scope>NUCLEOTIDE SEQUENCE [LARGE SCALE GENOMIC DNA]</scope>
    <source>
        <strain evidence="3 4">AR-3-4</strain>
    </source>
</reference>
<evidence type="ECO:0000259" key="2">
    <source>
        <dbReference type="Pfam" id="PF00534"/>
    </source>
</evidence>
<dbReference type="SUPFAM" id="SSF53756">
    <property type="entry name" value="UDP-Glycosyltransferase/glycogen phosphorylase"/>
    <property type="match status" value="1"/>
</dbReference>